<proteinExistence type="predicted"/>
<evidence type="ECO:0000313" key="2">
    <source>
        <dbReference type="EMBL" id="HHK68655.1"/>
    </source>
</evidence>
<dbReference type="PANTHER" id="PTHR39662">
    <property type="entry name" value="DUF354 DOMAIN-CONTAINING PROTEIN-RELATED"/>
    <property type="match status" value="1"/>
</dbReference>
<dbReference type="EMBL" id="DRWN01000047">
    <property type="protein sequence ID" value="HHK68655.1"/>
    <property type="molecule type" value="Genomic_DNA"/>
</dbReference>
<reference evidence="2" key="1">
    <citation type="journal article" date="2020" name="mSystems">
        <title>Genome- and Community-Level Interaction Insights into Carbon Utilization and Element Cycling Functions of Hydrothermarchaeota in Hydrothermal Sediment.</title>
        <authorList>
            <person name="Zhou Z."/>
            <person name="Liu Y."/>
            <person name="Xu W."/>
            <person name="Pan J."/>
            <person name="Luo Z.H."/>
            <person name="Li M."/>
        </authorList>
    </citation>
    <scope>NUCLEOTIDE SEQUENCE [LARGE SCALE GENOMIC DNA]</scope>
    <source>
        <strain evidence="2">SpSt-1056</strain>
    </source>
</reference>
<gene>
    <name evidence="2" type="ORF">ENM11_05835</name>
</gene>
<organism evidence="2">
    <name type="scientific">Caldiarchaeum subterraneum</name>
    <dbReference type="NCBI Taxonomy" id="311458"/>
    <lineage>
        <taxon>Archaea</taxon>
        <taxon>Nitrososphaerota</taxon>
        <taxon>Candidatus Caldarchaeales</taxon>
        <taxon>Candidatus Caldarchaeaceae</taxon>
        <taxon>Candidatus Caldarchaeum</taxon>
    </lineage>
</organism>
<dbReference type="PIRSF" id="PIRSF005357">
    <property type="entry name" value="UCP005357"/>
    <property type="match status" value="1"/>
</dbReference>
<accession>A0A7C5QNN2</accession>
<comment type="caution">
    <text evidence="2">The sequence shown here is derived from an EMBL/GenBank/DDBJ whole genome shotgun (WGS) entry which is preliminary data.</text>
</comment>
<dbReference type="Pfam" id="PF04007">
    <property type="entry name" value="DUF354"/>
    <property type="match status" value="1"/>
</dbReference>
<keyword evidence="1" id="KW-0175">Coiled coil</keyword>
<sequence>MTSVWIDVLTPKQFWFFRRVTEELARRRFDLTVSSRAYEQVLPLIPEFKHAEVMVVGEYGGLHLRDKLIKSVERTRELLQAVGEFDCAVSGGSPEAARISYGLGKPHILASDTPNSPVNKLVAPVSAYVLSPWIVGKKPWRKLGVQNQDIVLYRALDPVAWLRSYKPSKQFLHEHGLDERNYVLVRTPEYKASYFINFGWSVEHFSDFLKKMVKQLRDYKIVVLPRYSDEVAYLCKHLGDEAVVVDRPVKDFSLLYYAEVFVGGGGTMTQEAALLGVPTVSFYPSRLPKVIQYLKNQGLIIHVNSLQKLLDKAEAMLRDADRIRSRLSRRARRLVGAMEDPVEKIVNVIEDVVSPAG</sequence>
<evidence type="ECO:0000256" key="1">
    <source>
        <dbReference type="SAM" id="Coils"/>
    </source>
</evidence>
<dbReference type="SUPFAM" id="SSF53756">
    <property type="entry name" value="UDP-Glycosyltransferase/glycogen phosphorylase"/>
    <property type="match status" value="1"/>
</dbReference>
<dbReference type="PANTHER" id="PTHR39662:SF1">
    <property type="entry name" value="DUF354 DOMAIN-CONTAINING PROTEIN"/>
    <property type="match status" value="1"/>
</dbReference>
<feature type="coiled-coil region" evidence="1">
    <location>
        <begin position="303"/>
        <end position="330"/>
    </location>
</feature>
<name>A0A7C5QNN2_CALS0</name>
<dbReference type="InterPro" id="IPR007152">
    <property type="entry name" value="DUF354"/>
</dbReference>
<dbReference type="AlphaFoldDB" id="A0A7C5QNN2"/>
<protein>
    <submittedName>
        <fullName evidence="2">DUF354 domain-containing protein</fullName>
    </submittedName>
</protein>
<dbReference type="Gene3D" id="3.40.50.2000">
    <property type="entry name" value="Glycogen Phosphorylase B"/>
    <property type="match status" value="1"/>
</dbReference>